<dbReference type="Gene3D" id="1.20.120.1200">
    <property type="entry name" value="NADH-ubiquinone/plastoquinone oxidoreductase chain 6, subunit NuoJ"/>
    <property type="match status" value="1"/>
</dbReference>
<keyword evidence="2" id="KW-0472">Membrane</keyword>
<evidence type="ECO:0000313" key="4">
    <source>
        <dbReference type="Proteomes" id="UP000230956"/>
    </source>
</evidence>
<dbReference type="InterPro" id="IPR042106">
    <property type="entry name" value="Nuo/plastoQ_OxRdtase_6_NuoJ"/>
</dbReference>
<keyword evidence="3" id="KW-0830">Ubiquinone</keyword>
<proteinExistence type="inferred from homology"/>
<dbReference type="Proteomes" id="UP000230956">
    <property type="component" value="Unassembled WGS sequence"/>
</dbReference>
<feature type="transmembrane region" description="Helical" evidence="2">
    <location>
        <begin position="95"/>
        <end position="117"/>
    </location>
</feature>
<dbReference type="Pfam" id="PF00499">
    <property type="entry name" value="Oxidored_q3"/>
    <property type="match status" value="1"/>
</dbReference>
<comment type="function">
    <text evidence="2">NDH-1 shuttles electrons from NADH, via FMN and iron-sulfur (Fe-S) centers, to quinones in the respiratory chain. Couples the redox reaction to proton translocation (for every two electrons transferred, four hydrogen ions are translocated across the cytoplasmic membrane), and thus conserves the redox energy in a proton gradient.</text>
</comment>
<dbReference type="EC" id="7.1.1.-" evidence="2"/>
<feature type="transmembrane region" description="Helical" evidence="2">
    <location>
        <begin position="6"/>
        <end position="23"/>
    </location>
</feature>
<dbReference type="InterPro" id="IPR001457">
    <property type="entry name" value="NADH_UbQ/plastoQ_OxRdtase_su6"/>
</dbReference>
<keyword evidence="2" id="KW-1133">Transmembrane helix</keyword>
<name>A0A2M7T8V4_9ACTN</name>
<gene>
    <name evidence="3" type="ORF">COY37_03990</name>
</gene>
<sequence length="164" mass="17658">MIEQVIFFALAAVAIISAIAVVLSRNLFHAVMILGGFLLTIAGFYFLLNADFVGIMQVFVYVGGVIVVMLFGIMLTPHEANITNAAKLQQKLGTYIAVAALIGLLAMIFIRTTFITSPAEPVKDTVSLAGKLFMTNYVLPFEVISVLLLAALVGAIIVARKEEH</sequence>
<accession>A0A2M7T8V4</accession>
<evidence type="ECO:0000313" key="3">
    <source>
        <dbReference type="EMBL" id="PIZ40388.1"/>
    </source>
</evidence>
<dbReference type="GO" id="GO:0008137">
    <property type="term" value="F:NADH dehydrogenase (ubiquinone) activity"/>
    <property type="evidence" value="ECO:0007669"/>
    <property type="project" value="UniProtKB-UniRule"/>
</dbReference>
<dbReference type="GO" id="GO:0005886">
    <property type="term" value="C:plasma membrane"/>
    <property type="evidence" value="ECO:0007669"/>
    <property type="project" value="UniProtKB-SubCell"/>
</dbReference>
<comment type="caution">
    <text evidence="3">The sequence shown here is derived from an EMBL/GenBank/DDBJ whole genome shotgun (WGS) entry which is preliminary data.</text>
</comment>
<keyword evidence="2" id="KW-0520">NAD</keyword>
<comment type="subcellular location">
    <subcellularLocation>
        <location evidence="2">Cell membrane</location>
        <topology evidence="2">Multi-pass membrane protein</topology>
    </subcellularLocation>
</comment>
<evidence type="ECO:0000256" key="1">
    <source>
        <dbReference type="ARBA" id="ARBA00005698"/>
    </source>
</evidence>
<reference evidence="4" key="1">
    <citation type="submission" date="2017-09" db="EMBL/GenBank/DDBJ databases">
        <title>Depth-based differentiation of microbial function through sediment-hosted aquifers and enrichment of novel symbionts in the deep terrestrial subsurface.</title>
        <authorList>
            <person name="Probst A.J."/>
            <person name="Ladd B."/>
            <person name="Jarett J.K."/>
            <person name="Geller-Mcgrath D.E."/>
            <person name="Sieber C.M.K."/>
            <person name="Emerson J.B."/>
            <person name="Anantharaman K."/>
            <person name="Thomas B.C."/>
            <person name="Malmstrom R."/>
            <person name="Stieglmeier M."/>
            <person name="Klingl A."/>
            <person name="Woyke T."/>
            <person name="Ryan C.M."/>
            <person name="Banfield J.F."/>
        </authorList>
    </citation>
    <scope>NUCLEOTIDE SEQUENCE [LARGE SCALE GENOMIC DNA]</scope>
</reference>
<dbReference type="PANTHER" id="PTHR33269">
    <property type="entry name" value="NADH-UBIQUINONE OXIDOREDUCTASE CHAIN 6"/>
    <property type="match status" value="1"/>
</dbReference>
<comment type="catalytic activity">
    <reaction evidence="2">
        <text>a quinone + NADH + 5 H(+)(in) = a quinol + NAD(+) + 4 H(+)(out)</text>
        <dbReference type="Rhea" id="RHEA:57888"/>
        <dbReference type="ChEBI" id="CHEBI:15378"/>
        <dbReference type="ChEBI" id="CHEBI:24646"/>
        <dbReference type="ChEBI" id="CHEBI:57540"/>
        <dbReference type="ChEBI" id="CHEBI:57945"/>
        <dbReference type="ChEBI" id="CHEBI:132124"/>
    </reaction>
</comment>
<protein>
    <recommendedName>
        <fullName evidence="2">NADH-quinone oxidoreductase subunit J</fullName>
        <ecNumber evidence="2">7.1.1.-</ecNumber>
    </recommendedName>
</protein>
<feature type="transmembrane region" description="Helical" evidence="2">
    <location>
        <begin position="30"/>
        <end position="48"/>
    </location>
</feature>
<dbReference type="RefSeq" id="WP_286679209.1">
    <property type="nucleotide sequence ID" value="NZ_MNXI01000135.1"/>
</dbReference>
<dbReference type="GO" id="GO:0048038">
    <property type="term" value="F:quinone binding"/>
    <property type="evidence" value="ECO:0007669"/>
    <property type="project" value="UniProtKB-UniRule"/>
</dbReference>
<organism evidence="3 4">
    <name type="scientific">Candidatus Aquicultor secundus</name>
    <dbReference type="NCBI Taxonomy" id="1973895"/>
    <lineage>
        <taxon>Bacteria</taxon>
        <taxon>Bacillati</taxon>
        <taxon>Actinomycetota</taxon>
        <taxon>Candidatus Aquicultoria</taxon>
        <taxon>Candidatus Aquicultorales</taxon>
        <taxon>Candidatus Aquicultoraceae</taxon>
        <taxon>Candidatus Aquicultor</taxon>
    </lineage>
</organism>
<keyword evidence="2" id="KW-0812">Transmembrane</keyword>
<dbReference type="AlphaFoldDB" id="A0A2M7T8V4"/>
<evidence type="ECO:0000256" key="2">
    <source>
        <dbReference type="RuleBase" id="RU004429"/>
    </source>
</evidence>
<dbReference type="EMBL" id="PFNG01000092">
    <property type="protein sequence ID" value="PIZ40388.1"/>
    <property type="molecule type" value="Genomic_DNA"/>
</dbReference>
<feature type="transmembrane region" description="Helical" evidence="2">
    <location>
        <begin position="54"/>
        <end position="75"/>
    </location>
</feature>
<dbReference type="PANTHER" id="PTHR33269:SF17">
    <property type="entry name" value="NADH-UBIQUINONE OXIDOREDUCTASE CHAIN 6"/>
    <property type="match status" value="1"/>
</dbReference>
<keyword evidence="2" id="KW-0874">Quinone</keyword>
<feature type="transmembrane region" description="Helical" evidence="2">
    <location>
        <begin position="137"/>
        <end position="159"/>
    </location>
</feature>
<comment type="similarity">
    <text evidence="1 2">Belongs to the complex I subunit 6 family.</text>
</comment>
<keyword evidence="2" id="KW-1003">Cell membrane</keyword>